<evidence type="ECO:0000256" key="2">
    <source>
        <dbReference type="ARBA" id="ARBA00035294"/>
    </source>
</evidence>
<dbReference type="eggNOG" id="COG0360">
    <property type="taxonomic scope" value="Bacteria"/>
</dbReference>
<gene>
    <name evidence="4" type="ORF">MC7420_3866</name>
</gene>
<dbReference type="PANTHER" id="PTHR21011">
    <property type="entry name" value="MITOCHONDRIAL 28S RIBOSOMAL PROTEIN S6"/>
    <property type="match status" value="1"/>
</dbReference>
<dbReference type="InterPro" id="IPR035980">
    <property type="entry name" value="Ribosomal_bS6_sf"/>
</dbReference>
<keyword evidence="5" id="KW-1185">Reference proteome</keyword>
<keyword evidence="4" id="KW-0687">Ribonucleoprotein</keyword>
<proteinExistence type="inferred from homology"/>
<sequence>MSEEQVNQAVTKYKDFLQEQGGEEIEIQHRGKRRLAYPIERHREGVYIQMNYKAPPIHEAQLQRAMRSLQIVPHLPDVPPERLYYPHLPHLSHIPS</sequence>
<dbReference type="Pfam" id="PF01250">
    <property type="entry name" value="Ribosomal_S6"/>
    <property type="match status" value="1"/>
</dbReference>
<dbReference type="GO" id="GO:0005737">
    <property type="term" value="C:cytoplasm"/>
    <property type="evidence" value="ECO:0007669"/>
    <property type="project" value="UniProtKB-ARBA"/>
</dbReference>
<dbReference type="GO" id="GO:0070181">
    <property type="term" value="F:small ribosomal subunit rRNA binding"/>
    <property type="evidence" value="ECO:0007669"/>
    <property type="project" value="TreeGrafter"/>
</dbReference>
<dbReference type="EMBL" id="DS989853">
    <property type="protein sequence ID" value="EDX74342.1"/>
    <property type="molecule type" value="Genomic_DNA"/>
</dbReference>
<keyword evidence="4" id="KW-0689">Ribosomal protein</keyword>
<dbReference type="GO" id="GO:0006412">
    <property type="term" value="P:translation"/>
    <property type="evidence" value="ECO:0007669"/>
    <property type="project" value="InterPro"/>
</dbReference>
<dbReference type="AlphaFoldDB" id="B4VUN5"/>
<dbReference type="SUPFAM" id="SSF54995">
    <property type="entry name" value="Ribosomal protein S6"/>
    <property type="match status" value="1"/>
</dbReference>
<reference evidence="4 5" key="1">
    <citation type="submission" date="2008-07" db="EMBL/GenBank/DDBJ databases">
        <authorList>
            <person name="Tandeau de Marsac N."/>
            <person name="Ferriera S."/>
            <person name="Johnson J."/>
            <person name="Kravitz S."/>
            <person name="Beeson K."/>
            <person name="Sutton G."/>
            <person name="Rogers Y.-H."/>
            <person name="Friedman R."/>
            <person name="Frazier M."/>
            <person name="Venter J.C."/>
        </authorList>
    </citation>
    <scope>NUCLEOTIDE SEQUENCE [LARGE SCALE GENOMIC DNA]</scope>
    <source>
        <strain evidence="4 5">PCC 7420</strain>
    </source>
</reference>
<name>B4VUN5_9CYAN</name>
<comment type="similarity">
    <text evidence="1">Belongs to the bacterial ribosomal protein bS6 family.</text>
</comment>
<protein>
    <recommendedName>
        <fullName evidence="2">Small ribosomal subunit protein bS6</fullName>
    </recommendedName>
    <alternativeName>
        <fullName evidence="3">30S ribosomal protein S6</fullName>
    </alternativeName>
</protein>
<evidence type="ECO:0000313" key="5">
    <source>
        <dbReference type="Proteomes" id="UP000003835"/>
    </source>
</evidence>
<dbReference type="GO" id="GO:0003735">
    <property type="term" value="F:structural constituent of ribosome"/>
    <property type="evidence" value="ECO:0007669"/>
    <property type="project" value="InterPro"/>
</dbReference>
<dbReference type="HOGENOM" id="CLU_2354899_0_0_3"/>
<dbReference type="Proteomes" id="UP000003835">
    <property type="component" value="Unassembled WGS sequence"/>
</dbReference>
<dbReference type="Gene3D" id="3.30.70.60">
    <property type="match status" value="1"/>
</dbReference>
<dbReference type="NCBIfam" id="TIGR00166">
    <property type="entry name" value="S6"/>
    <property type="match status" value="1"/>
</dbReference>
<evidence type="ECO:0000256" key="3">
    <source>
        <dbReference type="ARBA" id="ARBA00035520"/>
    </source>
</evidence>
<dbReference type="PANTHER" id="PTHR21011:SF1">
    <property type="entry name" value="SMALL RIBOSOMAL SUBUNIT PROTEIN BS6M"/>
    <property type="match status" value="1"/>
</dbReference>
<dbReference type="InterPro" id="IPR000529">
    <property type="entry name" value="Ribosomal_bS6"/>
</dbReference>
<evidence type="ECO:0000256" key="1">
    <source>
        <dbReference type="ARBA" id="ARBA00009512"/>
    </source>
</evidence>
<accession>B4VUN5</accession>
<dbReference type="GO" id="GO:0005840">
    <property type="term" value="C:ribosome"/>
    <property type="evidence" value="ECO:0007669"/>
    <property type="project" value="UniProtKB-KW"/>
</dbReference>
<dbReference type="STRING" id="118168.MC7420_3866"/>
<organism evidence="4 5">
    <name type="scientific">Coleofasciculus chthonoplastes PCC 7420</name>
    <dbReference type="NCBI Taxonomy" id="118168"/>
    <lineage>
        <taxon>Bacteria</taxon>
        <taxon>Bacillati</taxon>
        <taxon>Cyanobacteriota</taxon>
        <taxon>Cyanophyceae</taxon>
        <taxon>Coleofasciculales</taxon>
        <taxon>Coleofasciculaceae</taxon>
        <taxon>Coleofasciculus</taxon>
    </lineage>
</organism>
<evidence type="ECO:0000313" key="4">
    <source>
        <dbReference type="EMBL" id="EDX74342.1"/>
    </source>
</evidence>
<dbReference type="InterPro" id="IPR014717">
    <property type="entry name" value="Transl_elong_EF1B/ribsomal_bS6"/>
</dbReference>